<dbReference type="EMBL" id="NWSV01000013">
    <property type="protein sequence ID" value="PDT02495.1"/>
    <property type="molecule type" value="Genomic_DNA"/>
</dbReference>
<evidence type="ECO:0000256" key="1">
    <source>
        <dbReference type="SAM" id="Phobius"/>
    </source>
</evidence>
<keyword evidence="1" id="KW-1133">Transmembrane helix</keyword>
<gene>
    <name evidence="3" type="ORF">CO666_19735</name>
</gene>
<evidence type="ECO:0000313" key="3">
    <source>
        <dbReference type="EMBL" id="PDT02495.1"/>
    </source>
</evidence>
<dbReference type="AlphaFoldDB" id="A0A2A6J8S3"/>
<accession>A0A2A6J8S3</accession>
<dbReference type="RefSeq" id="WP_097613894.1">
    <property type="nucleotide sequence ID" value="NZ_NWSV01000013.1"/>
</dbReference>
<keyword evidence="1" id="KW-0472">Membrane</keyword>
<organism evidence="3 4">
    <name type="scientific">Rhizobium chutanense</name>
    <dbReference type="NCBI Taxonomy" id="2035448"/>
    <lineage>
        <taxon>Bacteria</taxon>
        <taxon>Pseudomonadati</taxon>
        <taxon>Pseudomonadota</taxon>
        <taxon>Alphaproteobacteria</taxon>
        <taxon>Hyphomicrobiales</taxon>
        <taxon>Rhizobiaceae</taxon>
        <taxon>Rhizobium/Agrobacterium group</taxon>
        <taxon>Rhizobium</taxon>
    </lineage>
</organism>
<proteinExistence type="predicted"/>
<dbReference type="InterPro" id="IPR012495">
    <property type="entry name" value="TadE-like_dom"/>
</dbReference>
<sequence>MTRKKTFAPLRRLVGDHKGAAAIEFAILALPLFIMLFGIIEVSLMFFVNSALDASVHKISRMIRTGEAASSKITLAGFKAKICDDMLLTFDCSSGLVVKVNVLSDMSAAASTDPIDNSGNLTVTETYDIGKGSDYILVQVFLPWTAVVNFFSLSSAQLSDGRYLLGSAALFRNEPF</sequence>
<keyword evidence="1" id="KW-0812">Transmembrane</keyword>
<feature type="transmembrane region" description="Helical" evidence="1">
    <location>
        <begin position="21"/>
        <end position="48"/>
    </location>
</feature>
<reference evidence="3 4" key="1">
    <citation type="submission" date="2017-09" db="EMBL/GenBank/DDBJ databases">
        <title>Comparative genomics of rhizobia isolated from Phaseolus vulgaris in China.</title>
        <authorList>
            <person name="Tong W."/>
        </authorList>
    </citation>
    <scope>NUCLEOTIDE SEQUENCE [LARGE SCALE GENOMIC DNA]</scope>
    <source>
        <strain evidence="3 4">C5</strain>
    </source>
</reference>
<dbReference type="Proteomes" id="UP000220768">
    <property type="component" value="Unassembled WGS sequence"/>
</dbReference>
<evidence type="ECO:0000259" key="2">
    <source>
        <dbReference type="Pfam" id="PF07811"/>
    </source>
</evidence>
<evidence type="ECO:0000313" key="4">
    <source>
        <dbReference type="Proteomes" id="UP000220768"/>
    </source>
</evidence>
<feature type="domain" description="TadE-like" evidence="2">
    <location>
        <begin position="19"/>
        <end position="58"/>
    </location>
</feature>
<dbReference type="Pfam" id="PF07811">
    <property type="entry name" value="TadE"/>
    <property type="match status" value="1"/>
</dbReference>
<keyword evidence="4" id="KW-1185">Reference proteome</keyword>
<name>A0A2A6J8S3_9HYPH</name>
<protein>
    <submittedName>
        <fullName evidence="3">Pilus assembly protein TadG</fullName>
    </submittedName>
</protein>
<comment type="caution">
    <text evidence="3">The sequence shown here is derived from an EMBL/GenBank/DDBJ whole genome shotgun (WGS) entry which is preliminary data.</text>
</comment>